<reference evidence="1 2" key="1">
    <citation type="submission" date="2019-04" db="EMBL/GenBank/DDBJ databases">
        <authorList>
            <person name="Van Vliet M D."/>
        </authorList>
    </citation>
    <scope>NUCLEOTIDE SEQUENCE [LARGE SCALE GENOMIC DNA]</scope>
    <source>
        <strain evidence="1 2">F1</strain>
    </source>
</reference>
<proteinExistence type="predicted"/>
<protein>
    <recommendedName>
        <fullName evidence="3">DUF429 domain-containing protein</fullName>
    </recommendedName>
</protein>
<dbReference type="EMBL" id="CAAHFG010000005">
    <property type="protein sequence ID" value="VGO17759.1"/>
    <property type="molecule type" value="Genomic_DNA"/>
</dbReference>
<keyword evidence="2" id="KW-1185">Reference proteome</keyword>
<gene>
    <name evidence="1" type="ORF">PDESU_06361</name>
</gene>
<name>A0A6C2UCY2_PONDE</name>
<sequence length="249" mass="28761">MIFNSYIGIDYSGAGEPTGRRRNLQLYLTEGGTEPEQVKASNDWNWSRQLLAEWLENYLATHDRVIVGIDHGFSFPKSYMQRNNIHTWDQFLADFSNHWKTESASVESFRENNPRSGDSKEFRLTEQWTSSAKSVFLFDVNGSVAKSTHAGLPWLLQLRSRLGDRLHFWPVDGFDIPEGKSVVAEVYPSIFRNRYERDGRTGDEQDAYSCAAWMQQMDRNGFLTQYFHPPLTDEEKQVAALEGWILGVY</sequence>
<evidence type="ECO:0000313" key="2">
    <source>
        <dbReference type="Proteomes" id="UP000366872"/>
    </source>
</evidence>
<accession>A0A6C2UCY2</accession>
<dbReference type="RefSeq" id="WP_136083234.1">
    <property type="nucleotide sequence ID" value="NZ_CAAHFG010000005.1"/>
</dbReference>
<dbReference type="AlphaFoldDB" id="A0A6C2UCY2"/>
<evidence type="ECO:0008006" key="3">
    <source>
        <dbReference type="Google" id="ProtNLM"/>
    </source>
</evidence>
<evidence type="ECO:0000313" key="1">
    <source>
        <dbReference type="EMBL" id="VGO17759.1"/>
    </source>
</evidence>
<organism evidence="1 2">
    <name type="scientific">Pontiella desulfatans</name>
    <dbReference type="NCBI Taxonomy" id="2750659"/>
    <lineage>
        <taxon>Bacteria</taxon>
        <taxon>Pseudomonadati</taxon>
        <taxon>Kiritimatiellota</taxon>
        <taxon>Kiritimatiellia</taxon>
        <taxon>Kiritimatiellales</taxon>
        <taxon>Pontiellaceae</taxon>
        <taxon>Pontiella</taxon>
    </lineage>
</organism>
<dbReference type="Proteomes" id="UP000366872">
    <property type="component" value="Unassembled WGS sequence"/>
</dbReference>